<evidence type="ECO:0000256" key="4">
    <source>
        <dbReference type="SAM" id="MobiDB-lite"/>
    </source>
</evidence>
<dbReference type="OrthoDB" id="762982at2759"/>
<dbReference type="GO" id="GO:0000981">
    <property type="term" value="F:DNA-binding transcription factor activity, RNA polymerase II-specific"/>
    <property type="evidence" value="ECO:0007669"/>
    <property type="project" value="InterPro"/>
</dbReference>
<dbReference type="CDD" id="cd00067">
    <property type="entry name" value="GAL4"/>
    <property type="match status" value="1"/>
</dbReference>
<name>A0A0C3GY65_OIDMZ</name>
<dbReference type="PROSITE" id="PS50048">
    <property type="entry name" value="ZN2_CY6_FUNGAL_2"/>
    <property type="match status" value="1"/>
</dbReference>
<keyword evidence="3" id="KW-0539">Nucleus</keyword>
<dbReference type="GO" id="GO:0008270">
    <property type="term" value="F:zinc ion binding"/>
    <property type="evidence" value="ECO:0007669"/>
    <property type="project" value="InterPro"/>
</dbReference>
<dbReference type="SUPFAM" id="SSF57701">
    <property type="entry name" value="Zn2/Cys6 DNA-binding domain"/>
    <property type="match status" value="1"/>
</dbReference>
<dbReference type="Pfam" id="PF04082">
    <property type="entry name" value="Fungal_trans"/>
    <property type="match status" value="1"/>
</dbReference>
<feature type="domain" description="Zn(2)-C6 fungal-type" evidence="5">
    <location>
        <begin position="24"/>
        <end position="55"/>
    </location>
</feature>
<keyword evidence="7" id="KW-1185">Reference proteome</keyword>
<dbReference type="Pfam" id="PF00172">
    <property type="entry name" value="Zn_clus"/>
    <property type="match status" value="1"/>
</dbReference>
<proteinExistence type="predicted"/>
<dbReference type="Proteomes" id="UP000054321">
    <property type="component" value="Unassembled WGS sequence"/>
</dbReference>
<protein>
    <recommendedName>
        <fullName evidence="5">Zn(2)-C6 fungal-type domain-containing protein</fullName>
    </recommendedName>
</protein>
<evidence type="ECO:0000256" key="1">
    <source>
        <dbReference type="ARBA" id="ARBA00004123"/>
    </source>
</evidence>
<feature type="region of interest" description="Disordered" evidence="4">
    <location>
        <begin position="1"/>
        <end position="21"/>
    </location>
</feature>
<evidence type="ECO:0000259" key="5">
    <source>
        <dbReference type="PROSITE" id="PS50048"/>
    </source>
</evidence>
<dbReference type="GO" id="GO:0005634">
    <property type="term" value="C:nucleus"/>
    <property type="evidence" value="ECO:0007669"/>
    <property type="project" value="UniProtKB-SubCell"/>
</dbReference>
<keyword evidence="2" id="KW-0479">Metal-binding</keyword>
<gene>
    <name evidence="6" type="ORF">OIDMADRAFT_172294</name>
</gene>
<evidence type="ECO:0000313" key="6">
    <source>
        <dbReference type="EMBL" id="KIM95136.1"/>
    </source>
</evidence>
<dbReference type="CDD" id="cd12148">
    <property type="entry name" value="fungal_TF_MHR"/>
    <property type="match status" value="1"/>
</dbReference>
<dbReference type="InterPro" id="IPR050613">
    <property type="entry name" value="Sec_Metabolite_Reg"/>
</dbReference>
<dbReference type="EMBL" id="KN832888">
    <property type="protein sequence ID" value="KIM95136.1"/>
    <property type="molecule type" value="Genomic_DNA"/>
</dbReference>
<dbReference type="GO" id="GO:0006351">
    <property type="term" value="P:DNA-templated transcription"/>
    <property type="evidence" value="ECO:0007669"/>
    <property type="project" value="InterPro"/>
</dbReference>
<dbReference type="InParanoid" id="A0A0C3GY65"/>
<organism evidence="6 7">
    <name type="scientific">Oidiodendron maius (strain Zn)</name>
    <dbReference type="NCBI Taxonomy" id="913774"/>
    <lineage>
        <taxon>Eukaryota</taxon>
        <taxon>Fungi</taxon>
        <taxon>Dikarya</taxon>
        <taxon>Ascomycota</taxon>
        <taxon>Pezizomycotina</taxon>
        <taxon>Leotiomycetes</taxon>
        <taxon>Leotiomycetes incertae sedis</taxon>
        <taxon>Myxotrichaceae</taxon>
        <taxon>Oidiodendron</taxon>
    </lineage>
</organism>
<dbReference type="PANTHER" id="PTHR31001">
    <property type="entry name" value="UNCHARACTERIZED TRANSCRIPTIONAL REGULATORY PROTEIN"/>
    <property type="match status" value="1"/>
</dbReference>
<dbReference type="Gene3D" id="4.10.240.10">
    <property type="entry name" value="Zn(2)-C6 fungal-type DNA-binding domain"/>
    <property type="match status" value="1"/>
</dbReference>
<dbReference type="InterPro" id="IPR007219">
    <property type="entry name" value="XnlR_reg_dom"/>
</dbReference>
<sequence length="708" mass="79517">MDIVPRSGAQPARSPRKRNRAAVSCGHCRIRKLKCSRTQPCDSCHRSGDSATCSYETQRSNAAGAISDPVQRANLMTRIDRLESLLASAMATNGEPMTKAGAIQDAVSKIPNMETHEIPTAESSNPQRSNGGNSLDVDGMIKGFGSMKVDAAENSSIYLGGIHWVSIVNEIDEFRTFIENNHEEFEQNALQHCALSKDVRNSPSLLRGTTTPASREELESYVPSKDVADMLMNKFFSFYGLTLPIIHEPTFRQEYNMYWTDSTTARTIWLALLFAMFNLAELSYSEEPETCLKEQTGKYKLRTIQALVSADYTTPVGYTLETLMLYVEAEWMISQDPSIEASMVLGLVIRLAMRMGIHRNSKAFPHLTPFRCEMRRRLWAVIHGADIFYSFQLSLPPVIRQDDCDCGLPKNLKNEELGEDQDLPSSRPLSNPTEVTYIIIRYRMLLVLGNIVQFINTDGNSQVDGITKLEHSFVEVYESIPPHLKISEERGAETLSLKKEQILLDRIFQLGQCLLHRGILHRRNDPYILHRRQSCIDAAMKLLSYQAALFSESGSAFLQNIRGRNMASLTCQDFLVAGTVVALDLHYGLELEHLSPSPSDMSIWGFSRRAEMASALETSVQFWSLLKDESIGPAKAYNLFSFVLTKVKNAMILLGEVTPATSGSEEQLAYAMDAELVDNMSEFNWALWDSYNGEEGQNFSSFLQYSVR</sequence>
<dbReference type="PANTHER" id="PTHR31001:SF49">
    <property type="entry name" value="ZN(II)2CYS6 TRANSCRIPTION FACTOR (EUROFUNG)"/>
    <property type="match status" value="1"/>
</dbReference>
<dbReference type="GO" id="GO:0003677">
    <property type="term" value="F:DNA binding"/>
    <property type="evidence" value="ECO:0007669"/>
    <property type="project" value="InterPro"/>
</dbReference>
<accession>A0A0C3GY65</accession>
<dbReference type="SMART" id="SM00906">
    <property type="entry name" value="Fungal_trans"/>
    <property type="match status" value="1"/>
</dbReference>
<dbReference type="SMART" id="SM00066">
    <property type="entry name" value="GAL4"/>
    <property type="match status" value="1"/>
</dbReference>
<dbReference type="InterPro" id="IPR036864">
    <property type="entry name" value="Zn2-C6_fun-type_DNA-bd_sf"/>
</dbReference>
<dbReference type="STRING" id="913774.A0A0C3GY65"/>
<evidence type="ECO:0000256" key="2">
    <source>
        <dbReference type="ARBA" id="ARBA00022723"/>
    </source>
</evidence>
<dbReference type="PROSITE" id="PS00463">
    <property type="entry name" value="ZN2_CY6_FUNGAL_1"/>
    <property type="match status" value="1"/>
</dbReference>
<dbReference type="AlphaFoldDB" id="A0A0C3GY65"/>
<dbReference type="HOGENOM" id="CLU_007426_4_0_1"/>
<reference evidence="7" key="2">
    <citation type="submission" date="2015-01" db="EMBL/GenBank/DDBJ databases">
        <title>Evolutionary Origins and Diversification of the Mycorrhizal Mutualists.</title>
        <authorList>
            <consortium name="DOE Joint Genome Institute"/>
            <consortium name="Mycorrhizal Genomics Consortium"/>
            <person name="Kohler A."/>
            <person name="Kuo A."/>
            <person name="Nagy L.G."/>
            <person name="Floudas D."/>
            <person name="Copeland A."/>
            <person name="Barry K.W."/>
            <person name="Cichocki N."/>
            <person name="Veneault-Fourrey C."/>
            <person name="LaButti K."/>
            <person name="Lindquist E.A."/>
            <person name="Lipzen A."/>
            <person name="Lundell T."/>
            <person name="Morin E."/>
            <person name="Murat C."/>
            <person name="Riley R."/>
            <person name="Ohm R."/>
            <person name="Sun H."/>
            <person name="Tunlid A."/>
            <person name="Henrissat B."/>
            <person name="Grigoriev I.V."/>
            <person name="Hibbett D.S."/>
            <person name="Martin F."/>
        </authorList>
    </citation>
    <scope>NUCLEOTIDE SEQUENCE [LARGE SCALE GENOMIC DNA]</scope>
    <source>
        <strain evidence="7">Zn</strain>
    </source>
</reference>
<dbReference type="FunCoup" id="A0A0C3GY65">
    <property type="interactions" value="140"/>
</dbReference>
<dbReference type="InterPro" id="IPR001138">
    <property type="entry name" value="Zn2Cys6_DnaBD"/>
</dbReference>
<comment type="subcellular location">
    <subcellularLocation>
        <location evidence="1">Nucleus</location>
    </subcellularLocation>
</comment>
<evidence type="ECO:0000313" key="7">
    <source>
        <dbReference type="Proteomes" id="UP000054321"/>
    </source>
</evidence>
<evidence type="ECO:0000256" key="3">
    <source>
        <dbReference type="ARBA" id="ARBA00023242"/>
    </source>
</evidence>
<reference evidence="6 7" key="1">
    <citation type="submission" date="2014-04" db="EMBL/GenBank/DDBJ databases">
        <authorList>
            <consortium name="DOE Joint Genome Institute"/>
            <person name="Kuo A."/>
            <person name="Martino E."/>
            <person name="Perotto S."/>
            <person name="Kohler A."/>
            <person name="Nagy L.G."/>
            <person name="Floudas D."/>
            <person name="Copeland A."/>
            <person name="Barry K.W."/>
            <person name="Cichocki N."/>
            <person name="Veneault-Fourrey C."/>
            <person name="LaButti K."/>
            <person name="Lindquist E.A."/>
            <person name="Lipzen A."/>
            <person name="Lundell T."/>
            <person name="Morin E."/>
            <person name="Murat C."/>
            <person name="Sun H."/>
            <person name="Tunlid A."/>
            <person name="Henrissat B."/>
            <person name="Grigoriev I.V."/>
            <person name="Hibbett D.S."/>
            <person name="Martin F."/>
            <person name="Nordberg H.P."/>
            <person name="Cantor M.N."/>
            <person name="Hua S.X."/>
        </authorList>
    </citation>
    <scope>NUCLEOTIDE SEQUENCE [LARGE SCALE GENOMIC DNA]</scope>
    <source>
        <strain evidence="6 7">Zn</strain>
    </source>
</reference>